<name>A0ACA9LFK4_9GLOM</name>
<protein>
    <submittedName>
        <fullName evidence="1">4729_t:CDS:1</fullName>
    </submittedName>
</protein>
<dbReference type="EMBL" id="CAJVPM010005376">
    <property type="protein sequence ID" value="CAG8523286.1"/>
    <property type="molecule type" value="Genomic_DNA"/>
</dbReference>
<keyword evidence="2" id="KW-1185">Reference proteome</keyword>
<evidence type="ECO:0000313" key="1">
    <source>
        <dbReference type="EMBL" id="CAG8523286.1"/>
    </source>
</evidence>
<sequence length="177" mass="20896">MIDNAGEEIKAVEECFPNSTVLLCHFNVLHSWHRNLNHNHNANKDPYKIAIWEDLWRLMKTENSDIWIIRSITNADIEYSVRKNNSRDDLNLTSYICICHDFRVRQLPCKHIFAVLSQLQVSEDSEEENNQFSQYQQSAETNILDSSSSFYYPINYKDKKKYEFKKLQEELAAITAE</sequence>
<reference evidence="1" key="1">
    <citation type="submission" date="2021-06" db="EMBL/GenBank/DDBJ databases">
        <authorList>
            <person name="Kallberg Y."/>
            <person name="Tangrot J."/>
            <person name="Rosling A."/>
        </authorList>
    </citation>
    <scope>NUCLEOTIDE SEQUENCE</scope>
    <source>
        <strain evidence="1">AU212A</strain>
    </source>
</reference>
<evidence type="ECO:0000313" key="2">
    <source>
        <dbReference type="Proteomes" id="UP000789860"/>
    </source>
</evidence>
<comment type="caution">
    <text evidence="1">The sequence shown here is derived from an EMBL/GenBank/DDBJ whole genome shotgun (WGS) entry which is preliminary data.</text>
</comment>
<dbReference type="Proteomes" id="UP000789860">
    <property type="component" value="Unassembled WGS sequence"/>
</dbReference>
<proteinExistence type="predicted"/>
<gene>
    <name evidence="1" type="ORF">SCALOS_LOCUS4156</name>
</gene>
<accession>A0ACA9LFK4</accession>
<organism evidence="1 2">
    <name type="scientific">Scutellospora calospora</name>
    <dbReference type="NCBI Taxonomy" id="85575"/>
    <lineage>
        <taxon>Eukaryota</taxon>
        <taxon>Fungi</taxon>
        <taxon>Fungi incertae sedis</taxon>
        <taxon>Mucoromycota</taxon>
        <taxon>Glomeromycotina</taxon>
        <taxon>Glomeromycetes</taxon>
        <taxon>Diversisporales</taxon>
        <taxon>Gigasporaceae</taxon>
        <taxon>Scutellospora</taxon>
    </lineage>
</organism>